<accession>A0A976ID84</accession>
<protein>
    <submittedName>
        <fullName evidence="1">Uncharacterized protein</fullName>
    </submittedName>
</protein>
<reference evidence="1 2" key="1">
    <citation type="journal article" date="2021" name="Genome Biol.">
        <title>AFLAP: assembly-free linkage analysis pipeline using k-mers from genome sequencing data.</title>
        <authorList>
            <person name="Fletcher K."/>
            <person name="Zhang L."/>
            <person name="Gil J."/>
            <person name="Han R."/>
            <person name="Cavanaugh K."/>
            <person name="Michelmore R."/>
        </authorList>
    </citation>
    <scope>NUCLEOTIDE SEQUENCE [LARGE SCALE GENOMIC DNA]</scope>
    <source>
        <strain evidence="1 2">SF5</strain>
    </source>
</reference>
<dbReference type="GeneID" id="94346188"/>
<dbReference type="RefSeq" id="XP_067816759.1">
    <property type="nucleotide sequence ID" value="XM_067960517.1"/>
</dbReference>
<keyword evidence="2" id="KW-1185">Reference proteome</keyword>
<name>A0A976ID84_BRELC</name>
<dbReference type="AlphaFoldDB" id="A0A976ID84"/>
<evidence type="ECO:0000313" key="1">
    <source>
        <dbReference type="EMBL" id="TDH67260.1"/>
    </source>
</evidence>
<dbReference type="KEGG" id="blac:94346188"/>
<gene>
    <name evidence="1" type="ORF">CCR75_002420</name>
</gene>
<dbReference type="Proteomes" id="UP000294530">
    <property type="component" value="Unassembled WGS sequence"/>
</dbReference>
<dbReference type="EMBL" id="SHOA02000014">
    <property type="protein sequence ID" value="TDH67260.1"/>
    <property type="molecule type" value="Genomic_DNA"/>
</dbReference>
<proteinExistence type="predicted"/>
<evidence type="ECO:0000313" key="2">
    <source>
        <dbReference type="Proteomes" id="UP000294530"/>
    </source>
</evidence>
<organism evidence="1 2">
    <name type="scientific">Bremia lactucae</name>
    <name type="common">Lettuce downy mildew</name>
    <dbReference type="NCBI Taxonomy" id="4779"/>
    <lineage>
        <taxon>Eukaryota</taxon>
        <taxon>Sar</taxon>
        <taxon>Stramenopiles</taxon>
        <taxon>Oomycota</taxon>
        <taxon>Peronosporomycetes</taxon>
        <taxon>Peronosporales</taxon>
        <taxon>Peronosporaceae</taxon>
        <taxon>Bremia</taxon>
    </lineage>
</organism>
<sequence length="65" mass="7504">MGKNDAIEEDTRPRKMTLKVIKEAENRSSEKKWKCECHIMDTSSAASAVANCERINSSDRFQLEW</sequence>
<comment type="caution">
    <text evidence="1">The sequence shown here is derived from an EMBL/GenBank/DDBJ whole genome shotgun (WGS) entry which is preliminary data.</text>
</comment>